<dbReference type="CDD" id="cd09195">
    <property type="entry name" value="PLDc_mTdp1_2"/>
    <property type="match status" value="1"/>
</dbReference>
<feature type="binding site" evidence="22">
    <location>
        <position position="2135"/>
    </location>
    <ligand>
        <name>substrate</name>
    </ligand>
</feature>
<dbReference type="GO" id="GO:0008081">
    <property type="term" value="F:phosphoric diester hydrolase activity"/>
    <property type="evidence" value="ECO:0007669"/>
    <property type="project" value="InterPro"/>
</dbReference>
<evidence type="ECO:0000256" key="18">
    <source>
        <dbReference type="ARBA" id="ARBA00035227"/>
    </source>
</evidence>
<evidence type="ECO:0000256" key="24">
    <source>
        <dbReference type="SAM" id="Phobius"/>
    </source>
</evidence>
<keyword evidence="5" id="KW-0443">Lipid metabolism</keyword>
<comment type="catalytic activity">
    <reaction evidence="12">
        <text>15-hydroxy-(5Z,8Z,11Z,13E)-eicosatetraenoate + ATP + CoA = 15-hydroxy-(5Z,8Z,11Z,13E)-eicosatetraenoyl-CoA + AMP + diphosphate</text>
        <dbReference type="Rhea" id="RHEA:52116"/>
        <dbReference type="ChEBI" id="CHEBI:30616"/>
        <dbReference type="ChEBI" id="CHEBI:33019"/>
        <dbReference type="ChEBI" id="CHEBI:57287"/>
        <dbReference type="ChEBI" id="CHEBI:78832"/>
        <dbReference type="ChEBI" id="CHEBI:136409"/>
        <dbReference type="ChEBI" id="CHEBI:456215"/>
    </reaction>
    <physiologicalReaction direction="left-to-right" evidence="12">
        <dbReference type="Rhea" id="RHEA:52117"/>
    </physiologicalReaction>
</comment>
<dbReference type="GO" id="GO:0005783">
    <property type="term" value="C:endoplasmic reticulum"/>
    <property type="evidence" value="ECO:0007669"/>
    <property type="project" value="TreeGrafter"/>
</dbReference>
<evidence type="ECO:0000256" key="5">
    <source>
        <dbReference type="ARBA" id="ARBA00022832"/>
    </source>
</evidence>
<keyword evidence="3" id="KW-0436">Ligase</keyword>
<evidence type="ECO:0000313" key="26">
    <source>
        <dbReference type="EMBL" id="KFD70648.1"/>
    </source>
</evidence>
<evidence type="ECO:0000256" key="8">
    <source>
        <dbReference type="ARBA" id="ARBA00023274"/>
    </source>
</evidence>
<evidence type="ECO:0000256" key="13">
    <source>
        <dbReference type="ARBA" id="ARBA00024548"/>
    </source>
</evidence>
<dbReference type="Pfam" id="PF14630">
    <property type="entry name" value="ORC5_C"/>
    <property type="match status" value="1"/>
</dbReference>
<keyword evidence="8" id="KW-0687">Ribonucleoprotein</keyword>
<dbReference type="Gene3D" id="3.30.870.10">
    <property type="entry name" value="Endonuclease Chain A"/>
    <property type="match status" value="5"/>
</dbReference>
<evidence type="ECO:0000256" key="4">
    <source>
        <dbReference type="ARBA" id="ARBA00022741"/>
    </source>
</evidence>
<dbReference type="GO" id="GO:0003735">
    <property type="term" value="F:structural constituent of ribosome"/>
    <property type="evidence" value="ECO:0007669"/>
    <property type="project" value="InterPro"/>
</dbReference>
<dbReference type="PROSITE" id="PS01145">
    <property type="entry name" value="RIBOSOMAL_L34E"/>
    <property type="match status" value="1"/>
</dbReference>
<dbReference type="Pfam" id="PF00501">
    <property type="entry name" value="AMP-binding"/>
    <property type="match status" value="1"/>
</dbReference>
<dbReference type="InterPro" id="IPR047088">
    <property type="entry name" value="ORC5_C"/>
</dbReference>
<evidence type="ECO:0000256" key="16">
    <source>
        <dbReference type="ARBA" id="ARBA00026121"/>
    </source>
</evidence>
<dbReference type="EC" id="6.2.1.3" evidence="16"/>
<dbReference type="PRINTS" id="PR01250">
    <property type="entry name" value="RIBOSOMALL34"/>
</dbReference>
<dbReference type="Gene3D" id="2.60.40.10">
    <property type="entry name" value="Immunoglobulins"/>
    <property type="match status" value="1"/>
</dbReference>
<feature type="active site" description="Nucleophile" evidence="21">
    <location>
        <position position="2133"/>
    </location>
</feature>
<dbReference type="Pfam" id="PF06087">
    <property type="entry name" value="Tyr-DNA_phospho"/>
    <property type="match status" value="3"/>
</dbReference>
<dbReference type="InterPro" id="IPR038562">
    <property type="entry name" value="Ribosomal_eL34_C_sf"/>
</dbReference>
<evidence type="ECO:0000256" key="20">
    <source>
        <dbReference type="ARBA" id="ARBA00049139"/>
    </source>
</evidence>
<evidence type="ECO:0000256" key="15">
    <source>
        <dbReference type="ARBA" id="ARBA00026113"/>
    </source>
</evidence>
<dbReference type="Pfam" id="PF05686">
    <property type="entry name" value="Glyco_transf_90"/>
    <property type="match status" value="1"/>
</dbReference>
<dbReference type="SUPFAM" id="SSF56801">
    <property type="entry name" value="Acetyl-CoA synthetase-like"/>
    <property type="match status" value="1"/>
</dbReference>
<evidence type="ECO:0000256" key="12">
    <source>
        <dbReference type="ARBA" id="ARBA00024532"/>
    </source>
</evidence>
<evidence type="ECO:0000256" key="14">
    <source>
        <dbReference type="ARBA" id="ARBA00024565"/>
    </source>
</evidence>
<comment type="catalytic activity">
    <reaction evidence="11">
        <text>12-hydroxy-(5Z,8Z,10E,14Z)-eicosatetraenoate + ATP + CoA = 12-hydroxy-(5Z,8Z,10E,14Z)-eicosatetraenoyl-CoA + AMP + diphosphate</text>
        <dbReference type="Rhea" id="RHEA:52112"/>
        <dbReference type="ChEBI" id="CHEBI:30616"/>
        <dbReference type="ChEBI" id="CHEBI:33019"/>
        <dbReference type="ChEBI" id="CHEBI:57287"/>
        <dbReference type="ChEBI" id="CHEBI:90718"/>
        <dbReference type="ChEBI" id="CHEBI:136408"/>
        <dbReference type="ChEBI" id="CHEBI:456215"/>
    </reaction>
    <physiologicalReaction direction="left-to-right" evidence="11">
        <dbReference type="Rhea" id="RHEA:52113"/>
    </physiologicalReaction>
</comment>
<sequence>MVIHSFPHLVISSSLSFMHYSLLEQIPYVSLDSRLVTNQRSFYQSCLSALYYRFAKNIDVQWADSSDAFVQSVNALVGGSGGKIPNKIILIVQHVELLRTKSTSVLKLLLKLNELTFSRIAVVTISYLPWSKMCSTSGIGGQVVQILVHAFSKAELVSKLSLRRPPDVDEKIYHLYVQLTVDVLHKSCRDPAAISYLLDKNLQPFLETLGDVSALSEGALSTHVWRALQPELSKSAGSLQVPEATMNWELPMHAKFLLIAAYIASYNPPKSDRRFFLKKGEKTKISRRELHWDDRKSAHVSGPSAFPLERMLAIFTIIIGKPVEITVEIFGLVGTLRTLGYVSQTSNDCNLDSIRLRCLATSIDFDLPNYLYDFVNLKFSLNNEPCLVRLDGGLLTSREAEGKDNALLSSTPFVFGRKLTSTLVFVDALQGGRSSVGAKLLRPKRRSGAPIDGTSVGGAQTQLTSVDQSILTDNSRHRGHGCLPPLFARPSLVGRLGGSRSSFVLRHSRSALFQPFRLSTMFGSLVDLVASSVPVLTAVVAMTIGAAAFYFGLGGSGGKKIITYVSDLDEQSILHSAKERSRMSWLCNNGELKLFLYPEVRTVYDAIRRGLRVSNNGACLGYRKETPEKTRPYVWLSYSEVIERSEGLAKYFLHLGISPGQGTFIGIYSRNRPEWVISEQATYVYSMVNVPLYDTLGNEAVCYIIHQTEIQLIICDTAQKATNLFRHLGNAPNLRFVIILDAIDQTVIDHGASVGVKVLQFDQCVRQGCNITDAPPNMPPKPQDLCTVCYTSGTTDRPKGVMLTHANIVADGTVESAFCEHPITHDDVMISYLPLAHMFERLMEICLMMKGSKIGFYSGDVRKLADDMKELRPTLFPVVPRLMNRVYDQVQLKVSSNFLKRLIFDLAMRCKGEDVKKAIVRKNSIWDLLVFKNVRAEFGDNLGLIVSGSAPVSAEVLNFFRICFACVVCEGYGQTECVAAAALTVEGDNVAGQVGPPCPANLIKLVDVPEMNYFAKDDCGEICLKGPNVFKGYFKEPEKTAEVIDSDGWLHTGDIGCWTDRGTLRLIDRKKHIFKLAQGEYIAPEKLENVYLHSKFISQIFVHGDSLKSCLVAVVVPNMDFLSKHLSEQLHISAMPTDLNSSEVTLPESMCFVYFKNEVKKTILKDMHELGKKSGLCSFEQVKDIYISSEAFTVENNLLTPTLKSKRPVLKNHFSKQISKMYESLSFCFAVMAKRLVLRRRLSYNTPSNRRRVSKTPGNRLVYLYPKKPGNAPKCGDCKTRLKGVSSSTWNTFICFVLFPSNYDAPVTLSFVQIARVRPRHLARLPKPRKTVTRAYGGSRCPKCVTNRIVRAFLIEEQKIVNEVLKKRSKVLFLTSWLRKIKCCEMHQFDFPCALIAGQAFVAMIALNLRRLFSSRQWCSCDEQSDYVFDPMLCCAALLLFCSRVFEYNLLIDCQMRSIGDGFLDIAFYALLRNLYYCKANVLPMRTFWLSLGISVLLISAINLRVLFFILSGSYMLHSGAKAVSYVLLYQSWINRRRCDVHMEQFAISLCAILLLCDFVVDLFVQHNIRSVLALFFTSEWPLFMNVSICLFTGAAFLFIFFPAAIEHPLRLLFVRYIVKLTVSIAESLYFSLWPELSISNVLAENSNELERSAQFNYTVHPDWLLSCYPEQCRHLPLLIVTSRKSSSWRELKSVMKKSPNVQVVLVPLEFTYGSHHSKMILLKYSSGIRVVIHTANLVEHEWMYVSPIYPPIADDTDESDSHTNFKKDLLAYLRAYNDSSILEWCDIVNKHDFRQAKVYFVASVPGWHQGENLEKWGHPKMRQLLRDHLKVDLDESWPLICQFSAFGFLGTTADQWLLGELFSNSLKQTHGQQMSASPNVKLIYPCVEDVRCSLEGYDAGCCLPYTSRMASKQDYLKQYLHRWRSERNGRSRACPHTKSYLRCNGTFDNANLSTNAWGRYEKDATQILIRSFEVGVLFLPHCFQSTTEDDPKPSEKIKRQLNADEDLVPTSSAQAKRFKTTTSSPLKHADSDYRLYLTTVANLDNKWNASALGLADVLAQNSKELESSAQFNFMIDPEWLLSCYPKQCRHLPLLIVTSRNSSSWDELKALAKRSPNVQLVDAPLPIPFGSHHSKMILLKIYISPIYPPIVGDKEESDSHTNFKKDLLAYLRAYKNKFILEWCDIISKHDFRQAKVYFVASVPGRHQGENMENWGHPKLQCLLRRHLNVQVDASWPLVCQFSSIGSLGSTADKWLLGEFSNSLKQTHGQQMSASPNVKLIYPCVEDVRCSLEGYEGGGCLPYSYKTAFKQDYLKRYLHRWRSERNGRSRACPHIKSYLRCNGTFDKLAWFLLTSANLSKAAWGCYEKNATQIFIRSFEVGVLFLPHSFNQDVFALNKKDVENEEVVFPMPYDLPPARYDSKDIKLIMTGAQVALFLSSGLLYLFGRVFAAVISRAIVYGPAIEVPNLVLPARYFFVQLVDEHGMNITESQGKDAIDVRIWKQGEPCSFNHFVYDAFDGSYNVRLVLRETCANLLVGVFSKSGKLLSSKHLLKGTLDPDSCDCPMAVEDWKAMARCRQDLFKFIDKDFAPWPEKSVDFKYVVAEVEKKWGWQTKGASLVHYRIRGNKIFKKTYGHYVGFSDFSDRTLLSITRKVWLPDIDFILNLGDWPLELRRRQSMPPVPIISWCGSADSLDIVLPSYEVMLNILKSNLSYNQDLLRVSELRQISWENKKSKAFWRGRDSRKERLLLVNISRSHPDLLDAALTHFFFFNNEIPIYGPAVATVPFQDFFKYKYQVNVDGTVAAYRLTLLLAGNSLVLKQDSDYYEHYYRGMQQGVHYVPFKADLSNLLEKIEWAKRHPKKVRKIISNAHAFLKDNVMPREVYCYNIEVLLRYKKILKHPLLNFNMSDFQEVTQQPTDKQMSCSCAQKAKQEEEL</sequence>
<evidence type="ECO:0000256" key="10">
    <source>
        <dbReference type="ARBA" id="ARBA00024484"/>
    </source>
</evidence>
<keyword evidence="24" id="KW-0472">Membrane</keyword>
<dbReference type="Pfam" id="PF01199">
    <property type="entry name" value="Ribosomal_L34e"/>
    <property type="match status" value="2"/>
</dbReference>
<dbReference type="GO" id="GO:0005840">
    <property type="term" value="C:ribosome"/>
    <property type="evidence" value="ECO:0007669"/>
    <property type="project" value="UniProtKB-KW"/>
</dbReference>
<evidence type="ECO:0000256" key="23">
    <source>
        <dbReference type="PIRSR" id="PIRSR610347-3"/>
    </source>
</evidence>
<feature type="transmembrane region" description="Helical" evidence="24">
    <location>
        <begin position="1614"/>
        <end position="1634"/>
    </location>
</feature>
<feature type="transmembrane region" description="Helical" evidence="24">
    <location>
        <begin position="1581"/>
        <end position="1602"/>
    </location>
</feature>
<comment type="similarity">
    <text evidence="1">Belongs to the ATP-dependent AMP-binding enzyme family.</text>
</comment>
<dbReference type="GO" id="GO:0006412">
    <property type="term" value="P:translation"/>
    <property type="evidence" value="ECO:0007669"/>
    <property type="project" value="InterPro"/>
</dbReference>
<comment type="catalytic activity">
    <reaction evidence="9">
        <text>5-hydroxy-(6E,8Z,11Z,14Z)-eicosatetraenoate + ATP + CoA = 5-hydroxy-(6E,8Z,11Z,14Z)-eicosatetraenoyl-CoA + AMP + diphosphate</text>
        <dbReference type="Rhea" id="RHEA:52108"/>
        <dbReference type="ChEBI" id="CHEBI:30616"/>
        <dbReference type="ChEBI" id="CHEBI:33019"/>
        <dbReference type="ChEBI" id="CHEBI:57287"/>
        <dbReference type="ChEBI" id="CHEBI:65341"/>
        <dbReference type="ChEBI" id="CHEBI:136407"/>
        <dbReference type="ChEBI" id="CHEBI:456215"/>
    </reaction>
    <physiologicalReaction direction="left-to-right" evidence="9">
        <dbReference type="Rhea" id="RHEA:52109"/>
    </physiologicalReaction>
</comment>
<dbReference type="InterPro" id="IPR010347">
    <property type="entry name" value="Tdp1"/>
</dbReference>
<dbReference type="Gene3D" id="6.20.370.70">
    <property type="match status" value="1"/>
</dbReference>
<keyword evidence="6" id="KW-0067">ATP-binding</keyword>
<evidence type="ECO:0000256" key="6">
    <source>
        <dbReference type="ARBA" id="ARBA00022840"/>
    </source>
</evidence>
<dbReference type="EC" id="6.2.1.15" evidence="15"/>
<dbReference type="PANTHER" id="PTHR43272">
    <property type="entry name" value="LONG-CHAIN-FATTY-ACID--COA LIGASE"/>
    <property type="match status" value="1"/>
</dbReference>
<comment type="catalytic activity">
    <reaction evidence="10">
        <text>a long-chain fatty acid + ATP + CoA = a long-chain fatty acyl-CoA + AMP + diphosphate</text>
        <dbReference type="Rhea" id="RHEA:15421"/>
        <dbReference type="ChEBI" id="CHEBI:30616"/>
        <dbReference type="ChEBI" id="CHEBI:33019"/>
        <dbReference type="ChEBI" id="CHEBI:57287"/>
        <dbReference type="ChEBI" id="CHEBI:57560"/>
        <dbReference type="ChEBI" id="CHEBI:83139"/>
        <dbReference type="ChEBI" id="CHEBI:456215"/>
        <dbReference type="EC" id="6.2.1.3"/>
    </reaction>
    <physiologicalReaction direction="left-to-right" evidence="10">
        <dbReference type="Rhea" id="RHEA:15422"/>
    </physiologicalReaction>
</comment>
<comment type="catalytic activity">
    <reaction evidence="20">
        <text>hexadecanoate + ATP + CoA = hexadecanoyl-CoA + AMP + diphosphate</text>
        <dbReference type="Rhea" id="RHEA:30751"/>
        <dbReference type="ChEBI" id="CHEBI:7896"/>
        <dbReference type="ChEBI" id="CHEBI:30616"/>
        <dbReference type="ChEBI" id="CHEBI:33019"/>
        <dbReference type="ChEBI" id="CHEBI:57287"/>
        <dbReference type="ChEBI" id="CHEBI:57379"/>
        <dbReference type="ChEBI" id="CHEBI:456215"/>
    </reaction>
    <physiologicalReaction direction="left-to-right" evidence="20">
        <dbReference type="Rhea" id="RHEA:30752"/>
    </physiologicalReaction>
</comment>
<feature type="transmembrane region" description="Helical" evidence="24">
    <location>
        <begin position="1488"/>
        <end position="1510"/>
    </location>
</feature>
<dbReference type="InterPro" id="IPR008195">
    <property type="entry name" value="Ribosomal_eL34"/>
</dbReference>
<comment type="catalytic activity">
    <reaction evidence="13">
        <text>(5Z,8Z,11Z,14Z)-eicosatetraenoate + ATP + CoA = (5Z,8Z,11Z,14Z)-eicosatetraenoyl-CoA + AMP + diphosphate</text>
        <dbReference type="Rhea" id="RHEA:19713"/>
        <dbReference type="ChEBI" id="CHEBI:30616"/>
        <dbReference type="ChEBI" id="CHEBI:32395"/>
        <dbReference type="ChEBI" id="CHEBI:33019"/>
        <dbReference type="ChEBI" id="CHEBI:57287"/>
        <dbReference type="ChEBI" id="CHEBI:57368"/>
        <dbReference type="ChEBI" id="CHEBI:456215"/>
        <dbReference type="EC" id="6.2.1.15"/>
    </reaction>
    <physiologicalReaction direction="left-to-right" evidence="13">
        <dbReference type="Rhea" id="RHEA:19714"/>
    </physiologicalReaction>
</comment>
<keyword evidence="24" id="KW-0812">Transmembrane</keyword>
<accession>A0A085NMF2</accession>
<dbReference type="Proteomes" id="UP000030758">
    <property type="component" value="Unassembled WGS sequence"/>
</dbReference>
<keyword evidence="5" id="KW-0276">Fatty acid metabolism</keyword>
<gene>
    <name evidence="26" type="ORF">M514_17120</name>
</gene>
<evidence type="ECO:0000256" key="22">
    <source>
        <dbReference type="PIRSR" id="PIRSR610347-2"/>
    </source>
</evidence>
<dbReference type="SMART" id="SM00672">
    <property type="entry name" value="CAP10"/>
    <property type="match status" value="1"/>
</dbReference>
<comment type="catalytic activity">
    <reaction evidence="14">
        <text>(E)-hexadec-2-enoate + ATP + CoA = (2E)-hexadecenoyl-CoA + AMP + diphosphate</text>
        <dbReference type="Rhea" id="RHEA:36139"/>
        <dbReference type="ChEBI" id="CHEBI:30616"/>
        <dbReference type="ChEBI" id="CHEBI:33019"/>
        <dbReference type="ChEBI" id="CHEBI:57287"/>
        <dbReference type="ChEBI" id="CHEBI:61526"/>
        <dbReference type="ChEBI" id="CHEBI:72745"/>
        <dbReference type="ChEBI" id="CHEBI:456215"/>
    </reaction>
    <physiologicalReaction direction="left-to-right" evidence="14">
        <dbReference type="Rhea" id="RHEA:36140"/>
    </physiologicalReaction>
</comment>
<feature type="transmembrane region" description="Helical" evidence="24">
    <location>
        <begin position="1546"/>
        <end position="1569"/>
    </location>
</feature>
<evidence type="ECO:0000256" key="2">
    <source>
        <dbReference type="ARBA" id="ARBA00009875"/>
    </source>
</evidence>
<organism evidence="26">
    <name type="scientific">Trichuris suis</name>
    <name type="common">pig whipworm</name>
    <dbReference type="NCBI Taxonomy" id="68888"/>
    <lineage>
        <taxon>Eukaryota</taxon>
        <taxon>Metazoa</taxon>
        <taxon>Ecdysozoa</taxon>
        <taxon>Nematoda</taxon>
        <taxon>Enoplea</taxon>
        <taxon>Dorylaimia</taxon>
        <taxon>Trichinellida</taxon>
        <taxon>Trichuridae</taxon>
        <taxon>Trichuris</taxon>
    </lineage>
</organism>
<dbReference type="GO" id="GO:0016020">
    <property type="term" value="C:membrane"/>
    <property type="evidence" value="ECO:0007669"/>
    <property type="project" value="TreeGrafter"/>
</dbReference>
<dbReference type="InterPro" id="IPR000873">
    <property type="entry name" value="AMP-dep_synth/lig_dom"/>
</dbReference>
<keyword evidence="7" id="KW-0689">Ribosomal protein</keyword>
<evidence type="ECO:0000256" key="11">
    <source>
        <dbReference type="ARBA" id="ARBA00024495"/>
    </source>
</evidence>
<dbReference type="GO" id="GO:1990904">
    <property type="term" value="C:ribonucleoprotein complex"/>
    <property type="evidence" value="ECO:0007669"/>
    <property type="project" value="UniProtKB-KW"/>
</dbReference>
<keyword evidence="4" id="KW-0547">Nucleotide-binding</keyword>
<feature type="site" description="Interaction with DNA" evidence="23">
    <location>
        <position position="2358"/>
    </location>
</feature>
<evidence type="ECO:0000256" key="3">
    <source>
        <dbReference type="ARBA" id="ARBA00022598"/>
    </source>
</evidence>
<name>A0A085NMF2_9BILA</name>
<dbReference type="GO" id="GO:0047676">
    <property type="term" value="F:arachidonate-CoA ligase activity"/>
    <property type="evidence" value="ECO:0007669"/>
    <property type="project" value="UniProtKB-EC"/>
</dbReference>
<dbReference type="InterPro" id="IPR045311">
    <property type="entry name" value="LC-FACS_euk"/>
</dbReference>
<evidence type="ECO:0000256" key="7">
    <source>
        <dbReference type="ARBA" id="ARBA00022980"/>
    </source>
</evidence>
<evidence type="ECO:0000256" key="21">
    <source>
        <dbReference type="PIRSR" id="PIRSR610347-1"/>
    </source>
</evidence>
<keyword evidence="24" id="KW-1133">Transmembrane helix</keyword>
<dbReference type="InterPro" id="IPR018065">
    <property type="entry name" value="Ribosomal_eL34_CS"/>
</dbReference>
<dbReference type="Gene3D" id="6.20.340.10">
    <property type="match status" value="1"/>
</dbReference>
<protein>
    <recommendedName>
        <fullName evidence="18">Large ribosomal subunit protein eL34</fullName>
        <ecNumber evidence="15">6.2.1.15</ecNumber>
        <ecNumber evidence="16">6.2.1.3</ecNumber>
    </recommendedName>
    <alternativeName>
        <fullName evidence="19">60S ribosomal protein L34</fullName>
    </alternativeName>
    <alternativeName>
        <fullName evidence="17">Arachidonate--CoA ligase</fullName>
    </alternativeName>
</protein>
<dbReference type="CDD" id="cd05927">
    <property type="entry name" value="LC-FACS_euk"/>
    <property type="match status" value="1"/>
</dbReference>
<evidence type="ECO:0000256" key="1">
    <source>
        <dbReference type="ARBA" id="ARBA00006432"/>
    </source>
</evidence>
<dbReference type="InterPro" id="IPR006598">
    <property type="entry name" value="CAP10"/>
</dbReference>
<dbReference type="SUPFAM" id="SSF56024">
    <property type="entry name" value="Phospholipase D/nuclease"/>
    <property type="match status" value="4"/>
</dbReference>
<reference evidence="26" key="1">
    <citation type="journal article" date="2014" name="Nat. Genet.">
        <title>Genome and transcriptome of the porcine whipworm Trichuris suis.</title>
        <authorList>
            <person name="Jex A.R."/>
            <person name="Nejsum P."/>
            <person name="Schwarz E.M."/>
            <person name="Hu L."/>
            <person name="Young N.D."/>
            <person name="Hall R.S."/>
            <person name="Korhonen P.K."/>
            <person name="Liao S."/>
            <person name="Thamsborg S."/>
            <person name="Xia J."/>
            <person name="Xu P."/>
            <person name="Wang S."/>
            <person name="Scheerlinck J.P."/>
            <person name="Hofmann A."/>
            <person name="Sternberg P.W."/>
            <person name="Wang J."/>
            <person name="Gasser R.B."/>
        </authorList>
    </citation>
    <scope>NUCLEOTIDE SEQUENCE [LARGE SCALE GENOMIC DNA]</scope>
    <source>
        <strain evidence="26">DCEP-RM93F</strain>
    </source>
</reference>
<dbReference type="InterPro" id="IPR042099">
    <property type="entry name" value="ANL_N_sf"/>
</dbReference>
<dbReference type="EMBL" id="KL367486">
    <property type="protein sequence ID" value="KFD70648.1"/>
    <property type="molecule type" value="Genomic_DNA"/>
</dbReference>
<feature type="active site" description="Proton donor/acceptor" evidence="21">
    <location>
        <position position="2333"/>
    </location>
</feature>
<comment type="similarity">
    <text evidence="2">Belongs to the eukaryotic ribosomal protein eL34 family.</text>
</comment>
<dbReference type="PANTHER" id="PTHR43272:SF107">
    <property type="entry name" value="LONG-CHAIN-FATTY-ACID--COA LIGASE 5"/>
    <property type="match status" value="1"/>
</dbReference>
<evidence type="ECO:0000256" key="19">
    <source>
        <dbReference type="ARBA" id="ARBA00035333"/>
    </source>
</evidence>
<dbReference type="GO" id="GO:0006281">
    <property type="term" value="P:DNA repair"/>
    <property type="evidence" value="ECO:0007669"/>
    <property type="project" value="InterPro"/>
</dbReference>
<dbReference type="InterPro" id="IPR013783">
    <property type="entry name" value="Ig-like_fold"/>
</dbReference>
<feature type="domain" description="Glycosyl transferase CAP10" evidence="25">
    <location>
        <begin position="2654"/>
        <end position="2899"/>
    </location>
</feature>
<evidence type="ECO:0000256" key="9">
    <source>
        <dbReference type="ARBA" id="ARBA00024469"/>
    </source>
</evidence>
<proteinExistence type="inferred from homology"/>
<dbReference type="GO" id="GO:0005524">
    <property type="term" value="F:ATP binding"/>
    <property type="evidence" value="ECO:0007669"/>
    <property type="project" value="UniProtKB-KW"/>
</dbReference>
<evidence type="ECO:0000256" key="17">
    <source>
        <dbReference type="ARBA" id="ARBA00032120"/>
    </source>
</evidence>
<dbReference type="Gene3D" id="3.40.50.12780">
    <property type="entry name" value="N-terminal domain of ligase-like"/>
    <property type="match status" value="1"/>
</dbReference>
<evidence type="ECO:0000259" key="25">
    <source>
        <dbReference type="SMART" id="SM00672"/>
    </source>
</evidence>
<dbReference type="GO" id="GO:0005634">
    <property type="term" value="C:nucleus"/>
    <property type="evidence" value="ECO:0007669"/>
    <property type="project" value="InterPro"/>
</dbReference>
<feature type="binding site" evidence="22">
    <location>
        <position position="2335"/>
    </location>
    <ligand>
        <name>substrate</name>
    </ligand>
</feature>